<dbReference type="EMBL" id="KQ241637">
    <property type="protein sequence ID" value="KNC86777.1"/>
    <property type="molecule type" value="Genomic_DNA"/>
</dbReference>
<dbReference type="Gene3D" id="3.30.420.40">
    <property type="match status" value="1"/>
</dbReference>
<keyword evidence="1" id="KW-0808">Transferase</keyword>
<dbReference type="OrthoDB" id="10251652at2759"/>
<dbReference type="GO" id="GO:0005536">
    <property type="term" value="F:D-glucose binding"/>
    <property type="evidence" value="ECO:0007669"/>
    <property type="project" value="InterPro"/>
</dbReference>
<keyword evidence="4" id="KW-1185">Reference proteome</keyword>
<dbReference type="AlphaFoldDB" id="A0A0L0GCN9"/>
<dbReference type="GeneID" id="25901614"/>
<dbReference type="GO" id="GO:0006096">
    <property type="term" value="P:glycolytic process"/>
    <property type="evidence" value="ECO:0007669"/>
    <property type="project" value="InterPro"/>
</dbReference>
<dbReference type="STRING" id="667725.A0A0L0GCN9"/>
<dbReference type="GO" id="GO:0005524">
    <property type="term" value="F:ATP binding"/>
    <property type="evidence" value="ECO:0007669"/>
    <property type="project" value="InterPro"/>
</dbReference>
<dbReference type="PANTHER" id="PTHR47363:SF1">
    <property type="entry name" value="GLUCOKINASE"/>
    <property type="match status" value="1"/>
</dbReference>
<gene>
    <name evidence="3" type="ORF">SARC_01110</name>
</gene>
<dbReference type="Pfam" id="PF02685">
    <property type="entry name" value="Glucokinase"/>
    <property type="match status" value="1"/>
</dbReference>
<dbReference type="Proteomes" id="UP000054560">
    <property type="component" value="Unassembled WGS sequence"/>
</dbReference>
<protein>
    <submittedName>
        <fullName evidence="3">Glucokinase</fullName>
    </submittedName>
</protein>
<name>A0A0L0GCN9_9EUKA</name>
<proteinExistence type="predicted"/>
<dbReference type="GO" id="GO:0004340">
    <property type="term" value="F:glucokinase activity"/>
    <property type="evidence" value="ECO:0007669"/>
    <property type="project" value="InterPro"/>
</dbReference>
<accession>A0A0L0GCN9</accession>
<dbReference type="InterPro" id="IPR003836">
    <property type="entry name" value="Glucokinase"/>
</dbReference>
<evidence type="ECO:0000313" key="4">
    <source>
        <dbReference type="Proteomes" id="UP000054560"/>
    </source>
</evidence>
<keyword evidence="2 3" id="KW-0418">Kinase</keyword>
<evidence type="ECO:0000256" key="1">
    <source>
        <dbReference type="ARBA" id="ARBA00022679"/>
    </source>
</evidence>
<sequence length="92" mass="9997">MSDLIIVGDCGGTNTRLSLWEIPTSFTDKPKRTEKAPGTLVFDKKYLNEKHTDFVSVVKLFIEESSSSTTPMAACLACAGPIINNTGICNQE</sequence>
<reference evidence="3 4" key="1">
    <citation type="submission" date="2011-02" db="EMBL/GenBank/DDBJ databases">
        <title>The Genome Sequence of Sphaeroforma arctica JP610.</title>
        <authorList>
            <consortium name="The Broad Institute Genome Sequencing Platform"/>
            <person name="Russ C."/>
            <person name="Cuomo C."/>
            <person name="Young S.K."/>
            <person name="Zeng Q."/>
            <person name="Gargeya S."/>
            <person name="Alvarado L."/>
            <person name="Berlin A."/>
            <person name="Chapman S.B."/>
            <person name="Chen Z."/>
            <person name="Freedman E."/>
            <person name="Gellesch M."/>
            <person name="Goldberg J."/>
            <person name="Griggs A."/>
            <person name="Gujja S."/>
            <person name="Heilman E."/>
            <person name="Heiman D."/>
            <person name="Howarth C."/>
            <person name="Mehta T."/>
            <person name="Neiman D."/>
            <person name="Pearson M."/>
            <person name="Roberts A."/>
            <person name="Saif S."/>
            <person name="Shea T."/>
            <person name="Shenoy N."/>
            <person name="Sisk P."/>
            <person name="Stolte C."/>
            <person name="Sykes S."/>
            <person name="White J."/>
            <person name="Yandava C."/>
            <person name="Burger G."/>
            <person name="Gray M.W."/>
            <person name="Holland P.W.H."/>
            <person name="King N."/>
            <person name="Lang F.B.F."/>
            <person name="Roger A.J."/>
            <person name="Ruiz-Trillo I."/>
            <person name="Haas B."/>
            <person name="Nusbaum C."/>
            <person name="Birren B."/>
        </authorList>
    </citation>
    <scope>NUCLEOTIDE SEQUENCE [LARGE SCALE GENOMIC DNA]</scope>
    <source>
        <strain evidence="3 4">JP610</strain>
    </source>
</reference>
<dbReference type="RefSeq" id="XP_014160679.1">
    <property type="nucleotide sequence ID" value="XM_014305204.1"/>
</dbReference>
<organism evidence="3 4">
    <name type="scientific">Sphaeroforma arctica JP610</name>
    <dbReference type="NCBI Taxonomy" id="667725"/>
    <lineage>
        <taxon>Eukaryota</taxon>
        <taxon>Ichthyosporea</taxon>
        <taxon>Ichthyophonida</taxon>
        <taxon>Sphaeroforma</taxon>
    </lineage>
</organism>
<dbReference type="PANTHER" id="PTHR47363">
    <property type="entry name" value="GLUCOKINASE"/>
    <property type="match status" value="1"/>
</dbReference>
<evidence type="ECO:0000256" key="2">
    <source>
        <dbReference type="ARBA" id="ARBA00022777"/>
    </source>
</evidence>
<evidence type="ECO:0000313" key="3">
    <source>
        <dbReference type="EMBL" id="KNC86777.1"/>
    </source>
</evidence>